<dbReference type="CDD" id="cd00985">
    <property type="entry name" value="Maf_Ham1"/>
    <property type="match status" value="1"/>
</dbReference>
<keyword evidence="2" id="KW-0378">Hydrolase</keyword>
<dbReference type="SUPFAM" id="SSF52972">
    <property type="entry name" value="ITPase-like"/>
    <property type="match status" value="1"/>
</dbReference>
<evidence type="ECO:0000256" key="2">
    <source>
        <dbReference type="ARBA" id="ARBA00022801"/>
    </source>
</evidence>
<organism evidence="3 4">
    <name type="scientific">Clavelina lepadiformis</name>
    <name type="common">Light-bulb sea squirt</name>
    <name type="synonym">Ascidia lepadiformis</name>
    <dbReference type="NCBI Taxonomy" id="159417"/>
    <lineage>
        <taxon>Eukaryota</taxon>
        <taxon>Metazoa</taxon>
        <taxon>Chordata</taxon>
        <taxon>Tunicata</taxon>
        <taxon>Ascidiacea</taxon>
        <taxon>Aplousobranchia</taxon>
        <taxon>Clavelinidae</taxon>
        <taxon>Clavelina</taxon>
    </lineage>
</organism>
<dbReference type="Pfam" id="PF01725">
    <property type="entry name" value="Ham1p_like"/>
    <property type="match status" value="1"/>
</dbReference>
<sequence length="155" mass="17517">MASKNTINFVTGNKNKLKEVVAFLKGNEAFEVKSVALDLPEYQGEPDDVSIAKCKEAVRRLEGPVLIEDTCLCFNAMKGLPGPYIKWFLQKLGPEGIYKMLDGWDDKSGYALCTFAFCSATTNNDVMLFRGKWHDRPPTWTKKLWLGPLFSTTWL</sequence>
<dbReference type="PANTHER" id="PTHR11067:SF9">
    <property type="entry name" value="INOSINE TRIPHOSPHATE PYROPHOSPHATASE"/>
    <property type="match status" value="1"/>
</dbReference>
<keyword evidence="4" id="KW-1185">Reference proteome</keyword>
<evidence type="ECO:0000313" key="3">
    <source>
        <dbReference type="EMBL" id="CAK8675055.1"/>
    </source>
</evidence>
<comment type="caution">
    <text evidence="3">The sequence shown here is derived from an EMBL/GenBank/DDBJ whole genome shotgun (WGS) entry which is preliminary data.</text>
</comment>
<evidence type="ECO:0000256" key="1">
    <source>
        <dbReference type="ARBA" id="ARBA00008023"/>
    </source>
</evidence>
<protein>
    <recommendedName>
        <fullName evidence="5">Inosine triphosphate pyrophosphatase</fullName>
    </recommendedName>
</protein>
<name>A0ABP0F5R9_CLALP</name>
<evidence type="ECO:0008006" key="5">
    <source>
        <dbReference type="Google" id="ProtNLM"/>
    </source>
</evidence>
<comment type="similarity">
    <text evidence="1">Belongs to the HAM1 NTPase family.</text>
</comment>
<dbReference type="Gene3D" id="3.90.950.10">
    <property type="match status" value="1"/>
</dbReference>
<dbReference type="InterPro" id="IPR029001">
    <property type="entry name" value="ITPase-like_fam"/>
</dbReference>
<reference evidence="3 4" key="1">
    <citation type="submission" date="2024-02" db="EMBL/GenBank/DDBJ databases">
        <authorList>
            <person name="Daric V."/>
            <person name="Darras S."/>
        </authorList>
    </citation>
    <scope>NUCLEOTIDE SEQUENCE [LARGE SCALE GENOMIC DNA]</scope>
</reference>
<dbReference type="InterPro" id="IPR002637">
    <property type="entry name" value="RdgB/HAM1"/>
</dbReference>
<dbReference type="PANTHER" id="PTHR11067">
    <property type="entry name" value="INOSINE TRIPHOSPHATE PYROPHOSPHATASE/HAM1 PROTEIN"/>
    <property type="match status" value="1"/>
</dbReference>
<gene>
    <name evidence="3" type="ORF">CVLEPA_LOCUS4682</name>
</gene>
<accession>A0ABP0F5R9</accession>
<evidence type="ECO:0000313" key="4">
    <source>
        <dbReference type="Proteomes" id="UP001642483"/>
    </source>
</evidence>
<dbReference type="EMBL" id="CAWYQH010000013">
    <property type="protein sequence ID" value="CAK8675055.1"/>
    <property type="molecule type" value="Genomic_DNA"/>
</dbReference>
<proteinExistence type="inferred from homology"/>
<dbReference type="Proteomes" id="UP001642483">
    <property type="component" value="Unassembled WGS sequence"/>
</dbReference>